<gene>
    <name evidence="1" type="ORF">CK820_G0013029</name>
</gene>
<dbReference type="Proteomes" id="UP000236370">
    <property type="component" value="Unassembled WGS sequence"/>
</dbReference>
<dbReference type="EMBL" id="NBAG03000233">
    <property type="protein sequence ID" value="PNI67635.1"/>
    <property type="molecule type" value="Genomic_DNA"/>
</dbReference>
<evidence type="ECO:0000313" key="1">
    <source>
        <dbReference type="EMBL" id="PNI67635.1"/>
    </source>
</evidence>
<reference evidence="1 2" key="1">
    <citation type="submission" date="2017-12" db="EMBL/GenBank/DDBJ databases">
        <title>High-resolution comparative analysis of great ape genomes.</title>
        <authorList>
            <person name="Pollen A."/>
            <person name="Hastie A."/>
            <person name="Hormozdiari F."/>
            <person name="Dougherty M."/>
            <person name="Liu R."/>
            <person name="Chaisson M."/>
            <person name="Hoppe E."/>
            <person name="Hill C."/>
            <person name="Pang A."/>
            <person name="Hillier L."/>
            <person name="Baker C."/>
            <person name="Armstrong J."/>
            <person name="Shendure J."/>
            <person name="Paten B."/>
            <person name="Wilson R."/>
            <person name="Chao H."/>
            <person name="Schneider V."/>
            <person name="Ventura M."/>
            <person name="Kronenberg Z."/>
            <person name="Murali S."/>
            <person name="Gordon D."/>
            <person name="Cantsilieris S."/>
            <person name="Munson K."/>
            <person name="Nelson B."/>
            <person name="Raja A."/>
            <person name="Underwood J."/>
            <person name="Diekhans M."/>
            <person name="Fiddes I."/>
            <person name="Haussler D."/>
            <person name="Eichler E."/>
        </authorList>
    </citation>
    <scope>NUCLEOTIDE SEQUENCE [LARGE SCALE GENOMIC DNA]</scope>
    <source>
        <strain evidence="1">Yerkes chimp pedigree #C0471</strain>
    </source>
</reference>
<organism evidence="1 2">
    <name type="scientific">Pan troglodytes</name>
    <name type="common">Chimpanzee</name>
    <dbReference type="NCBI Taxonomy" id="9598"/>
    <lineage>
        <taxon>Eukaryota</taxon>
        <taxon>Metazoa</taxon>
        <taxon>Chordata</taxon>
        <taxon>Craniata</taxon>
        <taxon>Vertebrata</taxon>
        <taxon>Euteleostomi</taxon>
        <taxon>Mammalia</taxon>
        <taxon>Eutheria</taxon>
        <taxon>Euarchontoglires</taxon>
        <taxon>Primates</taxon>
        <taxon>Haplorrhini</taxon>
        <taxon>Catarrhini</taxon>
        <taxon>Hominidae</taxon>
        <taxon>Pan</taxon>
    </lineage>
</organism>
<proteinExistence type="predicted"/>
<protein>
    <submittedName>
        <fullName evidence="1">POLB isoform 8</fullName>
    </submittedName>
</protein>
<name>A0A2J8N792_PANTR</name>
<feature type="non-terminal residue" evidence="1">
    <location>
        <position position="1"/>
    </location>
</feature>
<comment type="caution">
    <text evidence="1">The sequence shown here is derived from an EMBL/GenBank/DDBJ whole genome shotgun (WGS) entry which is preliminary data.</text>
</comment>
<accession>A0A2J8N792</accession>
<evidence type="ECO:0000313" key="2">
    <source>
        <dbReference type="Proteomes" id="UP000236370"/>
    </source>
</evidence>
<sequence>ASVIAKYPHKIKSGAEAKKLSICCKEVCR</sequence>
<dbReference type="AlphaFoldDB" id="A0A2J8N792"/>